<name>A0A177EDH1_9MICR</name>
<evidence type="ECO:0000313" key="2">
    <source>
        <dbReference type="Proteomes" id="UP000185944"/>
    </source>
</evidence>
<organism evidence="1 2">
    <name type="scientific">Nematocida displodere</name>
    <dbReference type="NCBI Taxonomy" id="1805483"/>
    <lineage>
        <taxon>Eukaryota</taxon>
        <taxon>Fungi</taxon>
        <taxon>Fungi incertae sedis</taxon>
        <taxon>Microsporidia</taxon>
        <taxon>Nematocida</taxon>
    </lineage>
</organism>
<dbReference type="RefSeq" id="XP_067544539.1">
    <property type="nucleotide sequence ID" value="XM_067688952.1"/>
</dbReference>
<dbReference type="OrthoDB" id="2187155at2759"/>
<accession>A0A177EDH1</accession>
<dbReference type="VEuPathDB" id="MicrosporidiaDB:NEDG_01534"/>
<keyword evidence="2" id="KW-1185">Reference proteome</keyword>
<sequence>MLPAPALHSKEREQSDMADLEILGSISFDLEINKDEAIKNSFISLVEKLGTKDFLEEYGALYKKILAVQKRKETDEIFSLAGIDASELPGFNDVFGRAETAEENECFTLQEISTTCIDHKNE</sequence>
<protein>
    <submittedName>
        <fullName evidence="1">Uncharacterized protein</fullName>
    </submittedName>
</protein>
<dbReference type="EMBL" id="LTDL01000038">
    <property type="protein sequence ID" value="OAG29987.1"/>
    <property type="molecule type" value="Genomic_DNA"/>
</dbReference>
<dbReference type="AlphaFoldDB" id="A0A177EDH1"/>
<dbReference type="GeneID" id="93647884"/>
<comment type="caution">
    <text evidence="1">The sequence shown here is derived from an EMBL/GenBank/DDBJ whole genome shotgun (WGS) entry which is preliminary data.</text>
</comment>
<gene>
    <name evidence="1" type="ORF">NEDG_01534</name>
</gene>
<evidence type="ECO:0000313" key="1">
    <source>
        <dbReference type="EMBL" id="OAG29987.1"/>
    </source>
</evidence>
<dbReference type="Proteomes" id="UP000185944">
    <property type="component" value="Unassembled WGS sequence"/>
</dbReference>
<reference evidence="1 2" key="1">
    <citation type="submission" date="2016-02" db="EMBL/GenBank/DDBJ databases">
        <title>Discovery of a natural microsporidian pathogen with a broad tissue tropism in Caenorhabditis elegans.</title>
        <authorList>
            <person name="Luallen R.J."/>
            <person name="Reinke A.W."/>
            <person name="Tong L."/>
            <person name="Botts M.R."/>
            <person name="Felix M.-A."/>
            <person name="Troemel E.R."/>
        </authorList>
    </citation>
    <scope>NUCLEOTIDE SEQUENCE [LARGE SCALE GENOMIC DNA]</scope>
    <source>
        <strain evidence="1 2">JUm2807</strain>
    </source>
</reference>
<proteinExistence type="predicted"/>